<dbReference type="EMBL" id="MJIC01000015">
    <property type="protein sequence ID" value="OFI33123.1"/>
    <property type="molecule type" value="Genomic_DNA"/>
</dbReference>
<feature type="domain" description="Cytosol aminopeptidase" evidence="9">
    <location>
        <begin position="334"/>
        <end position="341"/>
    </location>
</feature>
<feature type="binding site" evidence="8">
    <location>
        <position position="254"/>
    </location>
    <ligand>
        <name>Mn(2+)</name>
        <dbReference type="ChEBI" id="CHEBI:29035"/>
        <label>2</label>
    </ligand>
</feature>
<dbReference type="RefSeq" id="WP_070177500.1">
    <property type="nucleotide sequence ID" value="NZ_BMJR01000002.1"/>
</dbReference>
<dbReference type="GO" id="GO:0070006">
    <property type="term" value="F:metalloaminopeptidase activity"/>
    <property type="evidence" value="ECO:0007669"/>
    <property type="project" value="InterPro"/>
</dbReference>
<dbReference type="PANTHER" id="PTHR11963">
    <property type="entry name" value="LEUCINE AMINOPEPTIDASE-RELATED"/>
    <property type="match status" value="1"/>
</dbReference>
<evidence type="ECO:0000256" key="4">
    <source>
        <dbReference type="ARBA" id="ARBA00022438"/>
    </source>
</evidence>
<dbReference type="PANTHER" id="PTHR11963:SF23">
    <property type="entry name" value="CYTOSOL AMINOPEPTIDASE"/>
    <property type="match status" value="1"/>
</dbReference>
<comment type="subcellular location">
    <subcellularLocation>
        <location evidence="8">Cytoplasm</location>
    </subcellularLocation>
</comment>
<organism evidence="10 11">
    <name type="scientific">Alteromonas lipolytica</name>
    <dbReference type="NCBI Taxonomy" id="1856405"/>
    <lineage>
        <taxon>Bacteria</taxon>
        <taxon>Pseudomonadati</taxon>
        <taxon>Pseudomonadota</taxon>
        <taxon>Gammaproteobacteria</taxon>
        <taxon>Alteromonadales</taxon>
        <taxon>Alteromonadaceae</taxon>
        <taxon>Alteromonas/Salinimonas group</taxon>
        <taxon>Alteromonas</taxon>
    </lineage>
</organism>
<feature type="binding site" evidence="8">
    <location>
        <position position="338"/>
    </location>
    <ligand>
        <name>Mn(2+)</name>
        <dbReference type="ChEBI" id="CHEBI:29035"/>
        <label>2</label>
    </ligand>
</feature>
<dbReference type="InterPro" id="IPR000819">
    <property type="entry name" value="Peptidase_M17_C"/>
</dbReference>
<keyword evidence="8" id="KW-0963">Cytoplasm</keyword>
<keyword evidence="8" id="KW-0479">Metal-binding</keyword>
<comment type="similarity">
    <text evidence="3 8">Belongs to the peptidase M17 family.</text>
</comment>
<dbReference type="Gene3D" id="3.40.220.10">
    <property type="entry name" value="Leucine Aminopeptidase, subunit E, domain 1"/>
    <property type="match status" value="1"/>
</dbReference>
<evidence type="ECO:0000313" key="11">
    <source>
        <dbReference type="Proteomes" id="UP000176037"/>
    </source>
</evidence>
<dbReference type="CDD" id="cd00433">
    <property type="entry name" value="Peptidase_M17"/>
    <property type="match status" value="1"/>
</dbReference>
<evidence type="ECO:0000313" key="10">
    <source>
        <dbReference type="EMBL" id="OFI33123.1"/>
    </source>
</evidence>
<dbReference type="PRINTS" id="PR00481">
    <property type="entry name" value="LAMNOPPTDASE"/>
</dbReference>
<evidence type="ECO:0000256" key="8">
    <source>
        <dbReference type="HAMAP-Rule" id="MF_00181"/>
    </source>
</evidence>
<dbReference type="Pfam" id="PF00883">
    <property type="entry name" value="Peptidase_M17"/>
    <property type="match status" value="1"/>
</dbReference>
<keyword evidence="7 8" id="KW-0464">Manganese</keyword>
<evidence type="ECO:0000256" key="6">
    <source>
        <dbReference type="ARBA" id="ARBA00022801"/>
    </source>
</evidence>
<dbReference type="STRING" id="1856405.BFC17_02345"/>
<dbReference type="PROSITE" id="PS00631">
    <property type="entry name" value="CYTOSOL_AP"/>
    <property type="match status" value="1"/>
</dbReference>
<comment type="caution">
    <text evidence="10">The sequence shown here is derived from an EMBL/GenBank/DDBJ whole genome shotgun (WGS) entry which is preliminary data.</text>
</comment>
<keyword evidence="11" id="KW-1185">Reference proteome</keyword>
<dbReference type="GO" id="GO:0006508">
    <property type="term" value="P:proteolysis"/>
    <property type="evidence" value="ECO:0007669"/>
    <property type="project" value="UniProtKB-KW"/>
</dbReference>
<dbReference type="EC" id="3.4.11.10" evidence="8"/>
<accession>A0A1E8FC95</accession>
<dbReference type="GO" id="GO:0030145">
    <property type="term" value="F:manganese ion binding"/>
    <property type="evidence" value="ECO:0007669"/>
    <property type="project" value="UniProtKB-UniRule"/>
</dbReference>
<dbReference type="Gene3D" id="3.40.630.10">
    <property type="entry name" value="Zn peptidases"/>
    <property type="match status" value="1"/>
</dbReference>
<dbReference type="AlphaFoldDB" id="A0A1E8FC95"/>
<comment type="cofactor">
    <cofactor evidence="8">
        <name>Mn(2+)</name>
        <dbReference type="ChEBI" id="CHEBI:29035"/>
    </cofactor>
    <text evidence="8">Binds 2 manganese ions per subunit.</text>
</comment>
<comment type="function">
    <text evidence="8">Presumably involved in the processing and regular turnover of intracellular proteins. Catalyzes the removal of unsubstituted N-terminal amino acids from various peptides.</text>
</comment>
<evidence type="ECO:0000256" key="3">
    <source>
        <dbReference type="ARBA" id="ARBA00009528"/>
    </source>
</evidence>
<dbReference type="HAMAP" id="MF_00181">
    <property type="entry name" value="Cytosol_peptidase_M17"/>
    <property type="match status" value="1"/>
</dbReference>
<keyword evidence="4 8" id="KW-0031">Aminopeptidase</keyword>
<dbReference type="InterPro" id="IPR011356">
    <property type="entry name" value="Leucine_aapep/pepB"/>
</dbReference>
<dbReference type="GO" id="GO:0005737">
    <property type="term" value="C:cytoplasm"/>
    <property type="evidence" value="ECO:0007669"/>
    <property type="project" value="UniProtKB-SubCell"/>
</dbReference>
<sequence>MIIKMHQIVPGQIEQQDPELLVLLVPAGQSGFTGHDYPQALTDTISHYQALGDWHEKSKYLLCLSPTQIKAKRLLLVNTDMDIPVSQARQTSQLIDGTLKQLNLTEAQLFMPPWLTNSQRLIHALYHASYRFADYKTSPQPALPEKIELLVCNDELQDELAYATALHTGKCISRDLANMPGNLCTPTYFAQQALLLAERYSSITTEILDEQQLAELGMGAYLAVGRGSAQPTCMPVMHYRGTLSDVPTIWVIGKGITFDTGGITLKKPPGMQNMIYDMCGGAAVAGLMAALAELKLAVNVTGVIATAENMPDGDAFRPGDILTTMSGQTVEIISTDAEGRLVLCDAITYARQHNPALIIDVATLTGAQIVSLGSHASGLMGNSPALNQALEKAGEDSDDRAWTMPIWPDYQEPLDSPFADMRNAGSNSPGMITAGCYLARFAGDTPWAHLDIAGTSFHYGTGNSATGRPLPLLLQFLRNYSNLSAAQWSIDTDACGFLP</sequence>
<dbReference type="InterPro" id="IPR043472">
    <property type="entry name" value="Macro_dom-like"/>
</dbReference>
<dbReference type="NCBIfam" id="NF002074">
    <property type="entry name" value="PRK00913.1-4"/>
    <property type="match status" value="1"/>
</dbReference>
<evidence type="ECO:0000259" key="9">
    <source>
        <dbReference type="PROSITE" id="PS00631"/>
    </source>
</evidence>
<dbReference type="EC" id="3.4.11.1" evidence="8"/>
<evidence type="ECO:0000256" key="2">
    <source>
        <dbReference type="ARBA" id="ARBA00000967"/>
    </source>
</evidence>
<feature type="active site" evidence="8">
    <location>
        <position position="266"/>
    </location>
</feature>
<dbReference type="SUPFAM" id="SSF52949">
    <property type="entry name" value="Macro domain-like"/>
    <property type="match status" value="1"/>
</dbReference>
<protein>
    <recommendedName>
        <fullName evidence="8">Probable cytosol aminopeptidase</fullName>
        <ecNumber evidence="8">3.4.11.1</ecNumber>
    </recommendedName>
    <alternativeName>
        <fullName evidence="8">Leucine aminopeptidase</fullName>
        <shortName evidence="8">LAP</shortName>
        <ecNumber evidence="8">3.4.11.10</ecNumber>
    </alternativeName>
    <alternativeName>
        <fullName evidence="8">Leucyl aminopeptidase</fullName>
    </alternativeName>
</protein>
<comment type="catalytic activity">
    <reaction evidence="1 8">
        <text>Release of an N-terminal amino acid, Xaa-|-Yaa-, in which Xaa is preferably Leu, but may be other amino acids including Pro although not Arg or Lys, and Yaa may be Pro. Amino acid amides and methyl esters are also readily hydrolyzed, but rates on arylamides are exceedingly low.</text>
        <dbReference type="EC" id="3.4.11.1"/>
    </reaction>
</comment>
<feature type="active site" evidence="8">
    <location>
        <position position="340"/>
    </location>
</feature>
<reference evidence="10 11" key="1">
    <citation type="submission" date="2016-09" db="EMBL/GenBank/DDBJ databases">
        <title>Alteromonas lipolytica, a new species isolated from sea water.</title>
        <authorList>
            <person name="Wu Y.-H."/>
            <person name="Cheng H."/>
            <person name="Xu X.-W."/>
        </authorList>
    </citation>
    <scope>NUCLEOTIDE SEQUENCE [LARGE SCALE GENOMIC DNA]</scope>
    <source>
        <strain evidence="10 11">JW12</strain>
    </source>
</reference>
<name>A0A1E8FC95_9ALTE</name>
<feature type="binding site" evidence="8">
    <location>
        <position position="336"/>
    </location>
    <ligand>
        <name>Mn(2+)</name>
        <dbReference type="ChEBI" id="CHEBI:29035"/>
        <label>1</label>
    </ligand>
</feature>
<evidence type="ECO:0000256" key="7">
    <source>
        <dbReference type="ARBA" id="ARBA00023211"/>
    </source>
</evidence>
<dbReference type="Proteomes" id="UP000176037">
    <property type="component" value="Unassembled WGS sequence"/>
</dbReference>
<feature type="binding site" evidence="8">
    <location>
        <position position="277"/>
    </location>
    <ligand>
        <name>Mn(2+)</name>
        <dbReference type="ChEBI" id="CHEBI:29035"/>
        <label>2</label>
    </ligand>
</feature>
<feature type="binding site" evidence="8">
    <location>
        <position position="259"/>
    </location>
    <ligand>
        <name>Mn(2+)</name>
        <dbReference type="ChEBI" id="CHEBI:29035"/>
        <label>2</label>
    </ligand>
</feature>
<feature type="binding site" evidence="8">
    <location>
        <position position="259"/>
    </location>
    <ligand>
        <name>Mn(2+)</name>
        <dbReference type="ChEBI" id="CHEBI:29035"/>
        <label>1</label>
    </ligand>
</feature>
<dbReference type="InterPro" id="IPR023042">
    <property type="entry name" value="Peptidase_M17_leu_NH2_pept"/>
</dbReference>
<evidence type="ECO:0000256" key="1">
    <source>
        <dbReference type="ARBA" id="ARBA00000135"/>
    </source>
</evidence>
<gene>
    <name evidence="8" type="primary">pepA</name>
    <name evidence="10" type="ORF">BFC17_02345</name>
</gene>
<comment type="catalytic activity">
    <reaction evidence="2 8">
        <text>Release of an N-terminal amino acid, preferentially leucine, but not glutamic or aspartic acids.</text>
        <dbReference type="EC" id="3.4.11.10"/>
    </reaction>
</comment>
<evidence type="ECO:0000256" key="5">
    <source>
        <dbReference type="ARBA" id="ARBA00022670"/>
    </source>
</evidence>
<keyword evidence="6 8" id="KW-0378">Hydrolase</keyword>
<dbReference type="SUPFAM" id="SSF53187">
    <property type="entry name" value="Zn-dependent exopeptidases"/>
    <property type="match status" value="1"/>
</dbReference>
<proteinExistence type="inferred from homology"/>
<feature type="binding site" evidence="8">
    <location>
        <position position="338"/>
    </location>
    <ligand>
        <name>Mn(2+)</name>
        <dbReference type="ChEBI" id="CHEBI:29035"/>
        <label>1</label>
    </ligand>
</feature>
<dbReference type="OrthoDB" id="9809354at2"/>
<keyword evidence="5 8" id="KW-0645">Protease</keyword>